<name>A0A6V7WR41_MELEN</name>
<dbReference type="Proteomes" id="UP000580250">
    <property type="component" value="Unassembled WGS sequence"/>
</dbReference>
<proteinExistence type="predicted"/>
<dbReference type="AlphaFoldDB" id="A0A6V7WR41"/>
<evidence type="ECO:0000313" key="2">
    <source>
        <dbReference type="Proteomes" id="UP000580250"/>
    </source>
</evidence>
<sequence>MYFYYKTREKSGKPRTAAVGLPASCRSKSGLQDSNLLILSKCGSTTVHILFDRTKEITD</sequence>
<accession>A0A6V7WR41</accession>
<evidence type="ECO:0000313" key="1">
    <source>
        <dbReference type="EMBL" id="CAD2189392.1"/>
    </source>
</evidence>
<gene>
    <name evidence="1" type="ORF">MENT_LOCUS42111</name>
</gene>
<protein>
    <submittedName>
        <fullName evidence="1">Uncharacterized protein</fullName>
    </submittedName>
</protein>
<comment type="caution">
    <text evidence="1">The sequence shown here is derived from an EMBL/GenBank/DDBJ whole genome shotgun (WGS) entry which is preliminary data.</text>
</comment>
<dbReference type="EMBL" id="CAJEWN010000746">
    <property type="protein sequence ID" value="CAD2189392.1"/>
    <property type="molecule type" value="Genomic_DNA"/>
</dbReference>
<organism evidence="1 2">
    <name type="scientific">Meloidogyne enterolobii</name>
    <name type="common">Root-knot nematode worm</name>
    <name type="synonym">Meloidogyne mayaguensis</name>
    <dbReference type="NCBI Taxonomy" id="390850"/>
    <lineage>
        <taxon>Eukaryota</taxon>
        <taxon>Metazoa</taxon>
        <taxon>Ecdysozoa</taxon>
        <taxon>Nematoda</taxon>
        <taxon>Chromadorea</taxon>
        <taxon>Rhabditida</taxon>
        <taxon>Tylenchina</taxon>
        <taxon>Tylenchomorpha</taxon>
        <taxon>Tylenchoidea</taxon>
        <taxon>Meloidogynidae</taxon>
        <taxon>Meloidogyninae</taxon>
        <taxon>Meloidogyne</taxon>
    </lineage>
</organism>
<reference evidence="1 2" key="1">
    <citation type="submission" date="2020-08" db="EMBL/GenBank/DDBJ databases">
        <authorList>
            <person name="Koutsovoulos G."/>
            <person name="Danchin GJ E."/>
        </authorList>
    </citation>
    <scope>NUCLEOTIDE SEQUENCE [LARGE SCALE GENOMIC DNA]</scope>
</reference>